<name>A0A6J7I446_9ZZZZ</name>
<dbReference type="AlphaFoldDB" id="A0A6J7I446"/>
<dbReference type="InterPro" id="IPR001872">
    <property type="entry name" value="Peptidase_A8"/>
</dbReference>
<dbReference type="GO" id="GO:0004190">
    <property type="term" value="F:aspartic-type endopeptidase activity"/>
    <property type="evidence" value="ECO:0007669"/>
    <property type="project" value="InterPro"/>
</dbReference>
<evidence type="ECO:0000256" key="4">
    <source>
        <dbReference type="ARBA" id="ARBA00022801"/>
    </source>
</evidence>
<dbReference type="HAMAP" id="MF_00161">
    <property type="entry name" value="LspA"/>
    <property type="match status" value="1"/>
</dbReference>
<dbReference type="GO" id="GO:0006508">
    <property type="term" value="P:proteolysis"/>
    <property type="evidence" value="ECO:0007669"/>
    <property type="project" value="UniProtKB-KW"/>
</dbReference>
<keyword evidence="1" id="KW-1003">Cell membrane</keyword>
<dbReference type="PRINTS" id="PR00781">
    <property type="entry name" value="LIPOSIGPTASE"/>
</dbReference>
<feature type="transmembrane region" description="Helical" evidence="7">
    <location>
        <begin position="127"/>
        <end position="145"/>
    </location>
</feature>
<evidence type="ECO:0000256" key="2">
    <source>
        <dbReference type="ARBA" id="ARBA00022670"/>
    </source>
</evidence>
<evidence type="ECO:0000256" key="5">
    <source>
        <dbReference type="ARBA" id="ARBA00022989"/>
    </source>
</evidence>
<dbReference type="Pfam" id="PF01252">
    <property type="entry name" value="Peptidase_A8"/>
    <property type="match status" value="1"/>
</dbReference>
<dbReference type="GO" id="GO:0016020">
    <property type="term" value="C:membrane"/>
    <property type="evidence" value="ECO:0007669"/>
    <property type="project" value="InterPro"/>
</dbReference>
<protein>
    <submittedName>
        <fullName evidence="8">Unannotated protein</fullName>
    </submittedName>
</protein>
<evidence type="ECO:0000256" key="6">
    <source>
        <dbReference type="ARBA" id="ARBA00023136"/>
    </source>
</evidence>
<evidence type="ECO:0000256" key="1">
    <source>
        <dbReference type="ARBA" id="ARBA00022475"/>
    </source>
</evidence>
<keyword evidence="4" id="KW-0378">Hydrolase</keyword>
<accession>A0A6J7I446</accession>
<sequence length="154" mass="16161">MGRWRAVVLAAVTMLAVVAVDQAFKALVRGGMSVGERRDVIGGVLRLLHVENDGVAFGRLGGSGVIVGLVVAVAVIGLLAFLFTHLDTPLVWLPSGLILGGALGNVIDRVHAGAVTDFIKVPRWPAFNLADVAITVGVVLLLIVIERDARRRAA</sequence>
<gene>
    <name evidence="8" type="ORF">UFOPK3674_00826</name>
</gene>
<organism evidence="8">
    <name type="scientific">freshwater metagenome</name>
    <dbReference type="NCBI Taxonomy" id="449393"/>
    <lineage>
        <taxon>unclassified sequences</taxon>
        <taxon>metagenomes</taxon>
        <taxon>ecological metagenomes</taxon>
    </lineage>
</organism>
<keyword evidence="5 7" id="KW-1133">Transmembrane helix</keyword>
<feature type="transmembrane region" description="Helical" evidence="7">
    <location>
        <begin position="60"/>
        <end position="83"/>
    </location>
</feature>
<keyword evidence="2" id="KW-0645">Protease</keyword>
<evidence type="ECO:0000313" key="8">
    <source>
        <dbReference type="EMBL" id="CAB4925520.1"/>
    </source>
</evidence>
<evidence type="ECO:0000256" key="3">
    <source>
        <dbReference type="ARBA" id="ARBA00022692"/>
    </source>
</evidence>
<keyword evidence="3 7" id="KW-0812">Transmembrane</keyword>
<keyword evidence="6 7" id="KW-0472">Membrane</keyword>
<evidence type="ECO:0000256" key="7">
    <source>
        <dbReference type="SAM" id="Phobius"/>
    </source>
</evidence>
<dbReference type="PANTHER" id="PTHR33695">
    <property type="entry name" value="LIPOPROTEIN SIGNAL PEPTIDASE"/>
    <property type="match status" value="1"/>
</dbReference>
<proteinExistence type="inferred from homology"/>
<dbReference type="NCBIfam" id="TIGR00077">
    <property type="entry name" value="lspA"/>
    <property type="match status" value="1"/>
</dbReference>
<feature type="transmembrane region" description="Helical" evidence="7">
    <location>
        <begin position="90"/>
        <end position="107"/>
    </location>
</feature>
<dbReference type="PROSITE" id="PS00855">
    <property type="entry name" value="SPASE_II"/>
    <property type="match status" value="1"/>
</dbReference>
<reference evidence="8" key="1">
    <citation type="submission" date="2020-05" db="EMBL/GenBank/DDBJ databases">
        <authorList>
            <person name="Chiriac C."/>
            <person name="Salcher M."/>
            <person name="Ghai R."/>
            <person name="Kavagutti S V."/>
        </authorList>
    </citation>
    <scope>NUCLEOTIDE SEQUENCE</scope>
</reference>
<dbReference type="PANTHER" id="PTHR33695:SF1">
    <property type="entry name" value="LIPOPROTEIN SIGNAL PEPTIDASE"/>
    <property type="match status" value="1"/>
</dbReference>
<dbReference type="EMBL" id="CAFBMX010000003">
    <property type="protein sequence ID" value="CAB4925520.1"/>
    <property type="molecule type" value="Genomic_DNA"/>
</dbReference>